<keyword evidence="8" id="KW-1185">Reference proteome</keyword>
<keyword evidence="3" id="KW-1015">Disulfide bond</keyword>
<dbReference type="PANTHER" id="PTHR42852">
    <property type="entry name" value="THIOL:DISULFIDE INTERCHANGE PROTEIN DSBE"/>
    <property type="match status" value="1"/>
</dbReference>
<gene>
    <name evidence="7" type="ORF">J8F10_00175</name>
</gene>
<name>A0ABS5BJ45_9BACT</name>
<dbReference type="PANTHER" id="PTHR42852:SF6">
    <property type="entry name" value="THIOL:DISULFIDE INTERCHANGE PROTEIN DSBE"/>
    <property type="match status" value="1"/>
</dbReference>
<feature type="domain" description="Thioredoxin" evidence="6">
    <location>
        <begin position="12"/>
        <end position="176"/>
    </location>
</feature>
<dbReference type="InterPro" id="IPR017937">
    <property type="entry name" value="Thioredoxin_CS"/>
</dbReference>
<keyword evidence="2" id="KW-0201">Cytochrome c-type biogenesis</keyword>
<evidence type="ECO:0000313" key="8">
    <source>
        <dbReference type="Proteomes" id="UP000676565"/>
    </source>
</evidence>
<feature type="signal peptide" evidence="5">
    <location>
        <begin position="1"/>
        <end position="23"/>
    </location>
</feature>
<feature type="chain" id="PRO_5046822932" evidence="5">
    <location>
        <begin position="24"/>
        <end position="177"/>
    </location>
</feature>
<evidence type="ECO:0000259" key="6">
    <source>
        <dbReference type="PROSITE" id="PS51352"/>
    </source>
</evidence>
<comment type="subcellular location">
    <subcellularLocation>
        <location evidence="1">Cell envelope</location>
    </subcellularLocation>
</comment>
<dbReference type="CDD" id="cd02966">
    <property type="entry name" value="TlpA_like_family"/>
    <property type="match status" value="1"/>
</dbReference>
<proteinExistence type="predicted"/>
<dbReference type="PROSITE" id="PS51352">
    <property type="entry name" value="THIOREDOXIN_2"/>
    <property type="match status" value="1"/>
</dbReference>
<evidence type="ECO:0000256" key="1">
    <source>
        <dbReference type="ARBA" id="ARBA00004196"/>
    </source>
</evidence>
<organism evidence="7 8">
    <name type="scientific">Gemmata palustris</name>
    <dbReference type="NCBI Taxonomy" id="2822762"/>
    <lineage>
        <taxon>Bacteria</taxon>
        <taxon>Pseudomonadati</taxon>
        <taxon>Planctomycetota</taxon>
        <taxon>Planctomycetia</taxon>
        <taxon>Gemmatales</taxon>
        <taxon>Gemmataceae</taxon>
        <taxon>Gemmata</taxon>
    </lineage>
</organism>
<protein>
    <submittedName>
        <fullName evidence="7">Redoxin family protein</fullName>
    </submittedName>
</protein>
<keyword evidence="4" id="KW-0676">Redox-active center</keyword>
<dbReference type="InterPro" id="IPR013766">
    <property type="entry name" value="Thioredoxin_domain"/>
</dbReference>
<dbReference type="RefSeq" id="WP_210651446.1">
    <property type="nucleotide sequence ID" value="NZ_JAGKQQ010000001.1"/>
</dbReference>
<dbReference type="Proteomes" id="UP000676565">
    <property type="component" value="Unassembled WGS sequence"/>
</dbReference>
<dbReference type="EMBL" id="JAGKQQ010000001">
    <property type="protein sequence ID" value="MBP3953717.1"/>
    <property type="molecule type" value="Genomic_DNA"/>
</dbReference>
<dbReference type="InterPro" id="IPR050553">
    <property type="entry name" value="Thioredoxin_ResA/DsbE_sf"/>
</dbReference>
<comment type="caution">
    <text evidence="7">The sequence shown here is derived from an EMBL/GenBank/DDBJ whole genome shotgun (WGS) entry which is preliminary data.</text>
</comment>
<sequence>MRRIMILAGVVAAGGLGAALGRAADEPGKAVTVAEVKFDALDKAVADQKKKVVLVDFWATWCGPCVKSFPHFVATQKKYADKGLVCVSVSLDPKGKEDKYDKDSVLKFLKDKGAAFPNFVLLGFRDDEDKVTKRFGLDGGIPFKALFGKDGKRVWTSEEKELTDEELDKLIETELAK</sequence>
<evidence type="ECO:0000256" key="2">
    <source>
        <dbReference type="ARBA" id="ARBA00022748"/>
    </source>
</evidence>
<evidence type="ECO:0000256" key="3">
    <source>
        <dbReference type="ARBA" id="ARBA00023157"/>
    </source>
</evidence>
<dbReference type="Gene3D" id="3.40.30.10">
    <property type="entry name" value="Glutaredoxin"/>
    <property type="match status" value="1"/>
</dbReference>
<keyword evidence="5" id="KW-0732">Signal</keyword>
<reference evidence="7 8" key="1">
    <citation type="submission" date="2021-04" db="EMBL/GenBank/DDBJ databases">
        <authorList>
            <person name="Ivanova A."/>
        </authorList>
    </citation>
    <scope>NUCLEOTIDE SEQUENCE [LARGE SCALE GENOMIC DNA]</scope>
    <source>
        <strain evidence="7 8">G18</strain>
    </source>
</reference>
<dbReference type="Pfam" id="PF08534">
    <property type="entry name" value="Redoxin"/>
    <property type="match status" value="1"/>
</dbReference>
<evidence type="ECO:0000256" key="5">
    <source>
        <dbReference type="SAM" id="SignalP"/>
    </source>
</evidence>
<dbReference type="InterPro" id="IPR036249">
    <property type="entry name" value="Thioredoxin-like_sf"/>
</dbReference>
<dbReference type="PROSITE" id="PS00194">
    <property type="entry name" value="THIOREDOXIN_1"/>
    <property type="match status" value="1"/>
</dbReference>
<dbReference type="InterPro" id="IPR013740">
    <property type="entry name" value="Redoxin"/>
</dbReference>
<accession>A0ABS5BJ45</accession>
<evidence type="ECO:0000256" key="4">
    <source>
        <dbReference type="ARBA" id="ARBA00023284"/>
    </source>
</evidence>
<dbReference type="SUPFAM" id="SSF52833">
    <property type="entry name" value="Thioredoxin-like"/>
    <property type="match status" value="1"/>
</dbReference>
<evidence type="ECO:0000313" key="7">
    <source>
        <dbReference type="EMBL" id="MBP3953717.1"/>
    </source>
</evidence>